<sequence length="102" mass="11363">MFSCRCLVAKAATSLGFHVADALSRDNICLLLKVSNHNEARGSGHRGDYSTSYLVFRESPRETQYAFRYWGLTFENDGSGLVPRRLGPAKSGTVVTSEFRRT</sequence>
<keyword evidence="2" id="KW-1185">Reference proteome</keyword>
<name>A0ACB7PI05_9PEZI</name>
<dbReference type="EMBL" id="JAGIZQ010000002">
    <property type="protein sequence ID" value="KAH6640331.1"/>
    <property type="molecule type" value="Genomic_DNA"/>
</dbReference>
<accession>A0ACB7PI05</accession>
<reference evidence="1 2" key="1">
    <citation type="journal article" date="2021" name="Nat. Commun.">
        <title>Genetic determinants of endophytism in the Arabidopsis root mycobiome.</title>
        <authorList>
            <person name="Mesny F."/>
            <person name="Miyauchi S."/>
            <person name="Thiergart T."/>
            <person name="Pickel B."/>
            <person name="Atanasova L."/>
            <person name="Karlsson M."/>
            <person name="Huettel B."/>
            <person name="Barry K.W."/>
            <person name="Haridas S."/>
            <person name="Chen C."/>
            <person name="Bauer D."/>
            <person name="Andreopoulos W."/>
            <person name="Pangilinan J."/>
            <person name="LaButti K."/>
            <person name="Riley R."/>
            <person name="Lipzen A."/>
            <person name="Clum A."/>
            <person name="Drula E."/>
            <person name="Henrissat B."/>
            <person name="Kohler A."/>
            <person name="Grigoriev I.V."/>
            <person name="Martin F.M."/>
            <person name="Hacquard S."/>
        </authorList>
    </citation>
    <scope>NUCLEOTIDE SEQUENCE [LARGE SCALE GENOMIC DNA]</scope>
    <source>
        <strain evidence="1 2">MPI-SDFR-AT-0079</strain>
    </source>
</reference>
<evidence type="ECO:0000313" key="2">
    <source>
        <dbReference type="Proteomes" id="UP000724584"/>
    </source>
</evidence>
<gene>
    <name evidence="1" type="ORF">F5144DRAFT_90693</name>
</gene>
<proteinExistence type="predicted"/>
<organism evidence="1 2">
    <name type="scientific">Chaetomium tenue</name>
    <dbReference type="NCBI Taxonomy" id="1854479"/>
    <lineage>
        <taxon>Eukaryota</taxon>
        <taxon>Fungi</taxon>
        <taxon>Dikarya</taxon>
        <taxon>Ascomycota</taxon>
        <taxon>Pezizomycotina</taxon>
        <taxon>Sordariomycetes</taxon>
        <taxon>Sordariomycetidae</taxon>
        <taxon>Sordariales</taxon>
        <taxon>Chaetomiaceae</taxon>
        <taxon>Chaetomium</taxon>
    </lineage>
</organism>
<protein>
    <submittedName>
        <fullName evidence="1">Uncharacterized protein</fullName>
    </submittedName>
</protein>
<comment type="caution">
    <text evidence="1">The sequence shown here is derived from an EMBL/GenBank/DDBJ whole genome shotgun (WGS) entry which is preliminary data.</text>
</comment>
<evidence type="ECO:0000313" key="1">
    <source>
        <dbReference type="EMBL" id="KAH6640331.1"/>
    </source>
</evidence>
<dbReference type="Proteomes" id="UP000724584">
    <property type="component" value="Unassembled WGS sequence"/>
</dbReference>